<accession>A0AAR5PSV0</accession>
<protein>
    <recommendedName>
        <fullName evidence="3">Ig-like domain-containing protein</fullName>
    </recommendedName>
</protein>
<dbReference type="AlphaFoldDB" id="A0AAR5PSV0"/>
<dbReference type="Proteomes" id="UP000019118">
    <property type="component" value="Unassembled WGS sequence"/>
</dbReference>
<reference evidence="1" key="2">
    <citation type="submission" date="2024-08" db="UniProtKB">
        <authorList>
            <consortium name="EnsemblMetazoa"/>
        </authorList>
    </citation>
    <scope>IDENTIFICATION</scope>
</reference>
<evidence type="ECO:0008006" key="3">
    <source>
        <dbReference type="Google" id="ProtNLM"/>
    </source>
</evidence>
<dbReference type="EnsemblMetazoa" id="XM_019908530.1">
    <property type="protein sequence ID" value="XP_019764089.1"/>
    <property type="gene ID" value="LOC109540240"/>
</dbReference>
<dbReference type="KEGG" id="dpa:109540240"/>
<evidence type="ECO:0000313" key="2">
    <source>
        <dbReference type="Proteomes" id="UP000019118"/>
    </source>
</evidence>
<organism evidence="1 2">
    <name type="scientific">Dendroctonus ponderosae</name>
    <name type="common">Mountain pine beetle</name>
    <dbReference type="NCBI Taxonomy" id="77166"/>
    <lineage>
        <taxon>Eukaryota</taxon>
        <taxon>Metazoa</taxon>
        <taxon>Ecdysozoa</taxon>
        <taxon>Arthropoda</taxon>
        <taxon>Hexapoda</taxon>
        <taxon>Insecta</taxon>
        <taxon>Pterygota</taxon>
        <taxon>Neoptera</taxon>
        <taxon>Endopterygota</taxon>
        <taxon>Coleoptera</taxon>
        <taxon>Polyphaga</taxon>
        <taxon>Cucujiformia</taxon>
        <taxon>Curculionidae</taxon>
        <taxon>Scolytinae</taxon>
        <taxon>Dendroctonus</taxon>
    </lineage>
</organism>
<name>A0AAR5PSV0_DENPD</name>
<reference evidence="2" key="1">
    <citation type="journal article" date="2013" name="Genome Biol.">
        <title>Draft genome of the mountain pine beetle, Dendroctonus ponderosae Hopkins, a major forest pest.</title>
        <authorList>
            <person name="Keeling C.I."/>
            <person name="Yuen M.M."/>
            <person name="Liao N.Y."/>
            <person name="Docking T.R."/>
            <person name="Chan S.K."/>
            <person name="Taylor G.A."/>
            <person name="Palmquist D.L."/>
            <person name="Jackman S.D."/>
            <person name="Nguyen A."/>
            <person name="Li M."/>
            <person name="Henderson H."/>
            <person name="Janes J.K."/>
            <person name="Zhao Y."/>
            <person name="Pandoh P."/>
            <person name="Moore R."/>
            <person name="Sperling F.A."/>
            <person name="Huber D.P."/>
            <person name="Birol I."/>
            <person name="Jones S.J."/>
            <person name="Bohlmann J."/>
        </authorList>
    </citation>
    <scope>NUCLEOTIDE SEQUENCE</scope>
</reference>
<dbReference type="GeneID" id="109540240"/>
<keyword evidence="2" id="KW-1185">Reference proteome</keyword>
<proteinExistence type="predicted"/>
<sequence length="479" mass="55305">MESISIMEHILNPKHLQTDFVLSQEGDKHTLVIDKTVIQQCGRHDIYVLDFLCRSWKNELNGVILNVEEDFNPQLQLSLFLGALHKSFQTQFRVLVVCPDEALLKWHYHLTTCGSLQVKRVTEENVQDPNVDPVLLLSFSNIKLVESLLDIDNCTVVVVDKHDQIVSKRIMRTLQCNFNIGITFRNFYTEPDQKLQWTMLNWAHPGCVGKLADFYQIDNDNFNQFRDNYKEWWFRLTWSFCESFAKPTMEENGNLIINMREWAKDHNLGIYYCLASSPKKGKRKTITQQEPSKRNFKNSTRKLTFKNKKGIKQQGERMEIQKEDEDSNETVIYGNLSPTELDEKTTKIVQRTGVCENSMQLSEKEPLIRESKTVIKMEVEDDEADIFLKSVTSKSAVGDLIRESEQFVSRLLTNKPLKLETDTINNAVSDSDNFLKEISSTKYNIVDNSHVIPNDKSGLSNTQSDVDKLIAEALEMVSK</sequence>
<evidence type="ECO:0000313" key="1">
    <source>
        <dbReference type="EnsemblMetazoa" id="XP_019764089.1"/>
    </source>
</evidence>